<proteinExistence type="inferred from homology"/>
<sequence>MVNPMLVVTTALASTCLAPVIDALKTITLTHPSGSTAEVFYFGAHVKSFQPAMKPKLDILFMSKKSNMDGEKPIRGGIPIVWPNFGSAEGLPGHGFARITNWTLVSHEDAKEKDGVSTAIFKMEASESTRKMWPNEFKLEYWITLHANQLDTALHVRNTDKKSIQFHALLHNYLWIDDVRNDGAQVNGLKGVDYFDKVSKTNMTETREYITITKDTDSVYKNAPDRIDTVIKGVDAVDRTVTVEKSGSIRNGNGKGEIETKTDVVVWNPYTRAANITDMGAEEYMNFLAIEPGRVSEHQELGVGMTYILKQSISVSSL</sequence>
<dbReference type="PANTHER" id="PTHR11122:SF13">
    <property type="entry name" value="GLUCOSE-6-PHOSPHATE 1-EPIMERASE"/>
    <property type="match status" value="1"/>
</dbReference>
<evidence type="ECO:0000313" key="9">
    <source>
        <dbReference type="Proteomes" id="UP000294530"/>
    </source>
</evidence>
<dbReference type="InterPro" id="IPR025532">
    <property type="entry name" value="G6P_1-epimerase"/>
</dbReference>
<dbReference type="OrthoDB" id="1659429at2759"/>
<dbReference type="KEGG" id="blac:94345063"/>
<dbReference type="RefSeq" id="XP_067819291.1">
    <property type="nucleotide sequence ID" value="XM_067959392.1"/>
</dbReference>
<dbReference type="PANTHER" id="PTHR11122">
    <property type="entry name" value="APOSPORY-ASSOCIATED PROTEIN C-RELATED"/>
    <property type="match status" value="1"/>
</dbReference>
<comment type="caution">
    <text evidence="8">The sequence shown here is derived from an EMBL/GenBank/DDBJ whole genome shotgun (WGS) entry which is preliminary data.</text>
</comment>
<comment type="catalytic activity">
    <reaction evidence="1">
        <text>alpha-D-glucose 6-phosphate = beta-D-glucose 6-phosphate</text>
        <dbReference type="Rhea" id="RHEA:16249"/>
        <dbReference type="ChEBI" id="CHEBI:58225"/>
        <dbReference type="ChEBI" id="CHEBI:58247"/>
        <dbReference type="EC" id="5.1.3.15"/>
    </reaction>
</comment>
<dbReference type="InterPro" id="IPR014718">
    <property type="entry name" value="GH-type_carb-bd"/>
</dbReference>
<feature type="chain" id="PRO_5037156497" description="glucose-6-phosphate 1-epimerase" evidence="7">
    <location>
        <begin position="24"/>
        <end position="318"/>
    </location>
</feature>
<dbReference type="Gene3D" id="2.70.98.10">
    <property type="match status" value="1"/>
</dbReference>
<protein>
    <recommendedName>
        <fullName evidence="3 5">glucose-6-phosphate 1-epimerase</fullName>
        <ecNumber evidence="3 5">5.1.3.15</ecNumber>
    </recommendedName>
</protein>
<comment type="similarity">
    <text evidence="2 5">Belongs to the glucose-6-phosphate 1-epimerase family.</text>
</comment>
<organism evidence="8 9">
    <name type="scientific">Bremia lactucae</name>
    <name type="common">Lettuce downy mildew</name>
    <dbReference type="NCBI Taxonomy" id="4779"/>
    <lineage>
        <taxon>Eukaryota</taxon>
        <taxon>Sar</taxon>
        <taxon>Stramenopiles</taxon>
        <taxon>Oomycota</taxon>
        <taxon>Peronosporomycetes</taxon>
        <taxon>Peronosporales</taxon>
        <taxon>Peronosporaceae</taxon>
        <taxon>Bremia</taxon>
    </lineage>
</organism>
<evidence type="ECO:0000256" key="6">
    <source>
        <dbReference type="PIRSR" id="PIRSR016020-1"/>
    </source>
</evidence>
<evidence type="ECO:0000256" key="7">
    <source>
        <dbReference type="SAM" id="SignalP"/>
    </source>
</evidence>
<keyword evidence="7" id="KW-0732">Signal</keyword>
<evidence type="ECO:0000256" key="5">
    <source>
        <dbReference type="PIRNR" id="PIRNR016020"/>
    </source>
</evidence>
<reference evidence="8 9" key="1">
    <citation type="journal article" date="2021" name="Genome Biol.">
        <title>AFLAP: assembly-free linkage analysis pipeline using k-mers from genome sequencing data.</title>
        <authorList>
            <person name="Fletcher K."/>
            <person name="Zhang L."/>
            <person name="Gil J."/>
            <person name="Han R."/>
            <person name="Cavanaugh K."/>
            <person name="Michelmore R."/>
        </authorList>
    </citation>
    <scope>NUCLEOTIDE SEQUENCE [LARGE SCALE GENOMIC DNA]</scope>
    <source>
        <strain evidence="8 9">SF5</strain>
    </source>
</reference>
<dbReference type="InterPro" id="IPR011013">
    <property type="entry name" value="Gal_mutarotase_sf_dom"/>
</dbReference>
<dbReference type="AlphaFoldDB" id="A0A976FMX2"/>
<evidence type="ECO:0000313" key="8">
    <source>
        <dbReference type="EMBL" id="TDH69792.1"/>
    </source>
</evidence>
<feature type="active site" evidence="6">
    <location>
        <position position="291"/>
    </location>
</feature>
<dbReference type="CDD" id="cd09020">
    <property type="entry name" value="D-hex-6-P-epi_like"/>
    <property type="match status" value="1"/>
</dbReference>
<accession>A0A976FMX2</accession>
<keyword evidence="4 5" id="KW-0413">Isomerase</keyword>
<dbReference type="GeneID" id="94345063"/>
<dbReference type="EC" id="5.1.3.15" evidence="3 5"/>
<gene>
    <name evidence="8" type="ORF">CCR75_001288</name>
</gene>
<name>A0A976FMX2_BRELC</name>
<evidence type="ECO:0000256" key="1">
    <source>
        <dbReference type="ARBA" id="ARBA00001096"/>
    </source>
</evidence>
<evidence type="ECO:0000256" key="4">
    <source>
        <dbReference type="ARBA" id="ARBA00023235"/>
    </source>
</evidence>
<dbReference type="PIRSF" id="PIRSF016020">
    <property type="entry name" value="PHexose_mutarotase"/>
    <property type="match status" value="1"/>
</dbReference>
<dbReference type="GO" id="GO:0005975">
    <property type="term" value="P:carbohydrate metabolic process"/>
    <property type="evidence" value="ECO:0007669"/>
    <property type="project" value="InterPro"/>
</dbReference>
<dbReference type="Proteomes" id="UP000294530">
    <property type="component" value="Unassembled WGS sequence"/>
</dbReference>
<dbReference type="GO" id="GO:0047938">
    <property type="term" value="F:glucose-6-phosphate 1-epimerase activity"/>
    <property type="evidence" value="ECO:0007669"/>
    <property type="project" value="UniProtKB-UniRule"/>
</dbReference>
<dbReference type="SUPFAM" id="SSF74650">
    <property type="entry name" value="Galactose mutarotase-like"/>
    <property type="match status" value="1"/>
</dbReference>
<feature type="active site" evidence="6">
    <location>
        <position position="171"/>
    </location>
</feature>
<evidence type="ECO:0000256" key="3">
    <source>
        <dbReference type="ARBA" id="ARBA00012083"/>
    </source>
</evidence>
<feature type="signal peptide" evidence="7">
    <location>
        <begin position="1"/>
        <end position="23"/>
    </location>
</feature>
<dbReference type="GO" id="GO:0030246">
    <property type="term" value="F:carbohydrate binding"/>
    <property type="evidence" value="ECO:0007669"/>
    <property type="project" value="UniProtKB-UniRule"/>
</dbReference>
<keyword evidence="9" id="KW-1185">Reference proteome</keyword>
<dbReference type="EMBL" id="SHOA02000007">
    <property type="protein sequence ID" value="TDH69792.1"/>
    <property type="molecule type" value="Genomic_DNA"/>
</dbReference>
<evidence type="ECO:0000256" key="2">
    <source>
        <dbReference type="ARBA" id="ARBA00005866"/>
    </source>
</evidence>
<dbReference type="Pfam" id="PF01263">
    <property type="entry name" value="Aldose_epim"/>
    <property type="match status" value="1"/>
</dbReference>
<dbReference type="InterPro" id="IPR008183">
    <property type="entry name" value="Aldose_1/G6P_1-epimerase"/>
</dbReference>
<dbReference type="GO" id="GO:0005737">
    <property type="term" value="C:cytoplasm"/>
    <property type="evidence" value="ECO:0007669"/>
    <property type="project" value="TreeGrafter"/>
</dbReference>